<keyword evidence="2" id="KW-1185">Reference proteome</keyword>
<reference evidence="1" key="1">
    <citation type="submission" date="2021-08" db="EMBL/GenBank/DDBJ databases">
        <title>The first chromosome-level gecko genome reveals the dynamic sex chromosomes of Neotropical dwarf geckos (Sphaerodactylidae: Sphaerodactylus).</title>
        <authorList>
            <person name="Pinto B.J."/>
            <person name="Keating S.E."/>
            <person name="Gamble T."/>
        </authorList>
    </citation>
    <scope>NUCLEOTIDE SEQUENCE</scope>
    <source>
        <strain evidence="1">TG3544</strain>
    </source>
</reference>
<evidence type="ECO:0000313" key="2">
    <source>
        <dbReference type="Proteomes" id="UP000827872"/>
    </source>
</evidence>
<evidence type="ECO:0000313" key="1">
    <source>
        <dbReference type="EMBL" id="KAH8002936.1"/>
    </source>
</evidence>
<comment type="caution">
    <text evidence="1">The sequence shown here is derived from an EMBL/GenBank/DDBJ whole genome shotgun (WGS) entry which is preliminary data.</text>
</comment>
<dbReference type="EMBL" id="CM037622">
    <property type="protein sequence ID" value="KAH8002936.1"/>
    <property type="molecule type" value="Genomic_DNA"/>
</dbReference>
<proteinExistence type="predicted"/>
<protein>
    <submittedName>
        <fullName evidence="1">Uncharacterized protein</fullName>
    </submittedName>
</protein>
<dbReference type="Proteomes" id="UP000827872">
    <property type="component" value="Linkage Group LG09"/>
</dbReference>
<sequence>MNTWTYGMKKKSASCKKYVIMRKQEVHPGNSTFPRLCACTAGLPLEFLRLGDSANRHETLYRPQGFAGVKYPIQKDKDTVCLPCPTGHFSNTSSSTDECKPWTNCTLGAEEKIPGSDTSDAVCEKLLKTIHPQDETNQLFYMLVAPLLLVALVGIAVLAVYYRNKGKVLTGM</sequence>
<gene>
    <name evidence="1" type="ORF">K3G42_006610</name>
</gene>
<name>A0ACB8FCX3_9SAUR</name>
<organism evidence="1 2">
    <name type="scientific">Sphaerodactylus townsendi</name>
    <dbReference type="NCBI Taxonomy" id="933632"/>
    <lineage>
        <taxon>Eukaryota</taxon>
        <taxon>Metazoa</taxon>
        <taxon>Chordata</taxon>
        <taxon>Craniata</taxon>
        <taxon>Vertebrata</taxon>
        <taxon>Euteleostomi</taxon>
        <taxon>Lepidosauria</taxon>
        <taxon>Squamata</taxon>
        <taxon>Bifurcata</taxon>
        <taxon>Gekkota</taxon>
        <taxon>Sphaerodactylidae</taxon>
        <taxon>Sphaerodactylus</taxon>
    </lineage>
</organism>
<accession>A0ACB8FCX3</accession>